<reference evidence="2" key="1">
    <citation type="submission" date="2021-02" db="EMBL/GenBank/DDBJ databases">
        <title>Fulvivirga sp. S481 isolated from sea water.</title>
        <authorList>
            <person name="Bae S.S."/>
            <person name="Baek K."/>
        </authorList>
    </citation>
    <scope>NUCLEOTIDE SEQUENCE</scope>
    <source>
        <strain evidence="2">S481</strain>
    </source>
</reference>
<name>A0A974WH72_9BACT</name>
<proteinExistence type="predicted"/>
<gene>
    <name evidence="2" type="ORF">JR347_16450</name>
</gene>
<dbReference type="KEGG" id="fuv:JR347_16450"/>
<evidence type="ECO:0000256" key="1">
    <source>
        <dbReference type="SAM" id="SignalP"/>
    </source>
</evidence>
<sequence>MKKTLFNLLLFSLLAFACSEAPEFPNTPKIEFNNIIFKDLGDDADSLIVLIDFEDGDGDLGLGSEEVTPPFNQKNYFSNKTGQFFDFGNETLGDLLRFANRAEIDTLPDFVGDAKCLYWDTSPDIFLPDGTELKDTVYFQFNERHYNFLVEFFIDNGSGFEEYDWRIESGDCSPSFDGRFPILNESGKEKAIEGTIRYGMPSFGFETVLGDRQVKLAITIIDRRGNYSNRIETPPFRLSEID</sequence>
<keyword evidence="1" id="KW-0732">Signal</keyword>
<dbReference type="EMBL" id="CP070608">
    <property type="protein sequence ID" value="QSE97162.1"/>
    <property type="molecule type" value="Genomic_DNA"/>
</dbReference>
<feature type="chain" id="PRO_5037216657" evidence="1">
    <location>
        <begin position="18"/>
        <end position="242"/>
    </location>
</feature>
<accession>A0A974WH72</accession>
<dbReference type="AlphaFoldDB" id="A0A974WH72"/>
<feature type="signal peptide" evidence="1">
    <location>
        <begin position="1"/>
        <end position="17"/>
    </location>
</feature>
<organism evidence="2 3">
    <name type="scientific">Fulvivirga lutea</name>
    <dbReference type="NCBI Taxonomy" id="2810512"/>
    <lineage>
        <taxon>Bacteria</taxon>
        <taxon>Pseudomonadati</taxon>
        <taxon>Bacteroidota</taxon>
        <taxon>Cytophagia</taxon>
        <taxon>Cytophagales</taxon>
        <taxon>Fulvivirgaceae</taxon>
        <taxon>Fulvivirga</taxon>
    </lineage>
</organism>
<dbReference type="Proteomes" id="UP000662783">
    <property type="component" value="Chromosome"/>
</dbReference>
<dbReference type="RefSeq" id="WP_205721675.1">
    <property type="nucleotide sequence ID" value="NZ_CP070608.1"/>
</dbReference>
<keyword evidence="3" id="KW-1185">Reference proteome</keyword>
<protein>
    <submittedName>
        <fullName evidence="2">Uncharacterized protein</fullName>
    </submittedName>
</protein>
<dbReference type="PROSITE" id="PS51257">
    <property type="entry name" value="PROKAR_LIPOPROTEIN"/>
    <property type="match status" value="1"/>
</dbReference>
<evidence type="ECO:0000313" key="3">
    <source>
        <dbReference type="Proteomes" id="UP000662783"/>
    </source>
</evidence>
<evidence type="ECO:0000313" key="2">
    <source>
        <dbReference type="EMBL" id="QSE97162.1"/>
    </source>
</evidence>